<feature type="region of interest" description="Disordered" evidence="1">
    <location>
        <begin position="220"/>
        <end position="241"/>
    </location>
</feature>
<name>A0A543FD16_9NOCA</name>
<accession>A0A543FD16</accession>
<evidence type="ECO:0000313" key="2">
    <source>
        <dbReference type="EMBL" id="TQM31758.1"/>
    </source>
</evidence>
<evidence type="ECO:0000313" key="3">
    <source>
        <dbReference type="Proteomes" id="UP000316331"/>
    </source>
</evidence>
<dbReference type="Proteomes" id="UP000316331">
    <property type="component" value="Unassembled WGS sequence"/>
</dbReference>
<dbReference type="InterPro" id="IPR027417">
    <property type="entry name" value="P-loop_NTPase"/>
</dbReference>
<dbReference type="Gene3D" id="3.40.50.300">
    <property type="entry name" value="P-loop containing nucleotide triphosphate hydrolases"/>
    <property type="match status" value="1"/>
</dbReference>
<gene>
    <name evidence="2" type="ORF">FB390_3427</name>
</gene>
<evidence type="ECO:0008006" key="4">
    <source>
        <dbReference type="Google" id="ProtNLM"/>
    </source>
</evidence>
<evidence type="ECO:0000256" key="1">
    <source>
        <dbReference type="SAM" id="MobiDB-lite"/>
    </source>
</evidence>
<dbReference type="AlphaFoldDB" id="A0A543FD16"/>
<comment type="caution">
    <text evidence="2">The sequence shown here is derived from an EMBL/GenBank/DDBJ whole genome shotgun (WGS) entry which is preliminary data.</text>
</comment>
<sequence>MSRSSQHDGSGIRRGSACHPGRAGPQEDPRAGVCCDGAVPQFVPITQDGLADLLADRLHALPGRRVIAVDAPDAAQPVAFAERAAERLRGTGRSAEVVALHDYVRPASLRMEFGREDEFSYRTAWFDYDAVRREVVDALREHGRWLPALWDETADRSARAAVRAAPADLVLFLAGPMLLGRDLAFDLTVRLDLSETALRRRTPQDEHWTIPALLRYDRENSETPTFSARWDHPDRPALSRD</sequence>
<reference evidence="2 3" key="1">
    <citation type="submission" date="2019-06" db="EMBL/GenBank/DDBJ databases">
        <title>Sequencing the genomes of 1000 actinobacteria strains.</title>
        <authorList>
            <person name="Klenk H.-P."/>
        </authorList>
    </citation>
    <scope>NUCLEOTIDE SEQUENCE [LARGE SCALE GENOMIC DNA]</scope>
    <source>
        <strain evidence="2 3">DSM 103495</strain>
    </source>
</reference>
<feature type="region of interest" description="Disordered" evidence="1">
    <location>
        <begin position="1"/>
        <end position="29"/>
    </location>
</feature>
<keyword evidence="3" id="KW-1185">Reference proteome</keyword>
<proteinExistence type="predicted"/>
<dbReference type="EMBL" id="VFPG01000001">
    <property type="protein sequence ID" value="TQM31758.1"/>
    <property type="molecule type" value="Genomic_DNA"/>
</dbReference>
<protein>
    <recommendedName>
        <fullName evidence="4">Uridine kinase</fullName>
    </recommendedName>
</protein>
<feature type="compositionally biased region" description="Basic and acidic residues" evidence="1">
    <location>
        <begin position="229"/>
        <end position="241"/>
    </location>
</feature>
<organism evidence="2 3">
    <name type="scientific">Nocardia bhagyanarayanae</name>
    <dbReference type="NCBI Taxonomy" id="1215925"/>
    <lineage>
        <taxon>Bacteria</taxon>
        <taxon>Bacillati</taxon>
        <taxon>Actinomycetota</taxon>
        <taxon>Actinomycetes</taxon>
        <taxon>Mycobacteriales</taxon>
        <taxon>Nocardiaceae</taxon>
        <taxon>Nocardia</taxon>
    </lineage>
</organism>